<feature type="domain" description="RNA polymerase sigma factor 70 region 4 type 2" evidence="7">
    <location>
        <begin position="126"/>
        <end position="177"/>
    </location>
</feature>
<dbReference type="Gene3D" id="1.10.1740.10">
    <property type="match status" value="1"/>
</dbReference>
<dbReference type="Pfam" id="PF08281">
    <property type="entry name" value="Sigma70_r4_2"/>
    <property type="match status" value="1"/>
</dbReference>
<keyword evidence="2" id="KW-0805">Transcription regulation</keyword>
<dbReference type="EMBL" id="JAWIIV010000013">
    <property type="protein sequence ID" value="MEC4720746.1"/>
    <property type="molecule type" value="Genomic_DNA"/>
</dbReference>
<keyword evidence="4" id="KW-0238">DNA-binding</keyword>
<comment type="caution">
    <text evidence="8">The sequence shown here is derived from an EMBL/GenBank/DDBJ whole genome shotgun (WGS) entry which is preliminary data.</text>
</comment>
<feature type="domain" description="RNA polymerase sigma-70 region 2" evidence="6">
    <location>
        <begin position="27"/>
        <end position="91"/>
    </location>
</feature>
<dbReference type="InterPro" id="IPR013249">
    <property type="entry name" value="RNA_pol_sigma70_r4_t2"/>
</dbReference>
<dbReference type="CDD" id="cd06171">
    <property type="entry name" value="Sigma70_r4"/>
    <property type="match status" value="1"/>
</dbReference>
<protein>
    <submittedName>
        <fullName evidence="8">Sigma-70 family RNA polymerase sigma factor</fullName>
    </submittedName>
</protein>
<evidence type="ECO:0000256" key="4">
    <source>
        <dbReference type="ARBA" id="ARBA00023125"/>
    </source>
</evidence>
<dbReference type="PANTHER" id="PTHR43133:SF8">
    <property type="entry name" value="RNA POLYMERASE SIGMA FACTOR HI_1459-RELATED"/>
    <property type="match status" value="1"/>
</dbReference>
<evidence type="ECO:0000256" key="1">
    <source>
        <dbReference type="ARBA" id="ARBA00010641"/>
    </source>
</evidence>
<dbReference type="InterPro" id="IPR039425">
    <property type="entry name" value="RNA_pol_sigma-70-like"/>
</dbReference>
<dbReference type="PANTHER" id="PTHR43133">
    <property type="entry name" value="RNA POLYMERASE ECF-TYPE SIGMA FACTO"/>
    <property type="match status" value="1"/>
</dbReference>
<organism evidence="8 9">
    <name type="scientific">Noviherbaspirillum album</name>
    <dbReference type="NCBI Taxonomy" id="3080276"/>
    <lineage>
        <taxon>Bacteria</taxon>
        <taxon>Pseudomonadati</taxon>
        <taxon>Pseudomonadota</taxon>
        <taxon>Betaproteobacteria</taxon>
        <taxon>Burkholderiales</taxon>
        <taxon>Oxalobacteraceae</taxon>
        <taxon>Noviherbaspirillum</taxon>
    </lineage>
</organism>
<keyword evidence="3" id="KW-0731">Sigma factor</keyword>
<evidence type="ECO:0000313" key="9">
    <source>
        <dbReference type="Proteomes" id="UP001352263"/>
    </source>
</evidence>
<dbReference type="InterPro" id="IPR007627">
    <property type="entry name" value="RNA_pol_sigma70_r2"/>
</dbReference>
<dbReference type="Gene3D" id="1.10.10.10">
    <property type="entry name" value="Winged helix-like DNA-binding domain superfamily/Winged helix DNA-binding domain"/>
    <property type="match status" value="1"/>
</dbReference>
<dbReference type="InterPro" id="IPR036388">
    <property type="entry name" value="WH-like_DNA-bd_sf"/>
</dbReference>
<dbReference type="SUPFAM" id="SSF88659">
    <property type="entry name" value="Sigma3 and sigma4 domains of RNA polymerase sigma factors"/>
    <property type="match status" value="1"/>
</dbReference>
<evidence type="ECO:0000259" key="7">
    <source>
        <dbReference type="Pfam" id="PF08281"/>
    </source>
</evidence>
<name>A0ABU6JAS1_9BURK</name>
<dbReference type="Pfam" id="PF04542">
    <property type="entry name" value="Sigma70_r2"/>
    <property type="match status" value="1"/>
</dbReference>
<dbReference type="RefSeq" id="WP_326507462.1">
    <property type="nucleotide sequence ID" value="NZ_JAWIIV010000013.1"/>
</dbReference>
<evidence type="ECO:0000313" key="8">
    <source>
        <dbReference type="EMBL" id="MEC4720746.1"/>
    </source>
</evidence>
<comment type="similarity">
    <text evidence="1">Belongs to the sigma-70 factor family. ECF subfamily.</text>
</comment>
<dbReference type="Proteomes" id="UP001352263">
    <property type="component" value="Unassembled WGS sequence"/>
</dbReference>
<evidence type="ECO:0000256" key="2">
    <source>
        <dbReference type="ARBA" id="ARBA00023015"/>
    </source>
</evidence>
<dbReference type="InterPro" id="IPR014284">
    <property type="entry name" value="RNA_pol_sigma-70_dom"/>
</dbReference>
<keyword evidence="5" id="KW-0804">Transcription</keyword>
<evidence type="ECO:0000256" key="3">
    <source>
        <dbReference type="ARBA" id="ARBA00023082"/>
    </source>
</evidence>
<evidence type="ECO:0000259" key="6">
    <source>
        <dbReference type="Pfam" id="PF04542"/>
    </source>
</evidence>
<accession>A0ABU6JAS1</accession>
<evidence type="ECO:0000256" key="5">
    <source>
        <dbReference type="ARBA" id="ARBA00023163"/>
    </source>
</evidence>
<dbReference type="NCBIfam" id="TIGR02937">
    <property type="entry name" value="sigma70-ECF"/>
    <property type="match status" value="1"/>
</dbReference>
<dbReference type="InterPro" id="IPR013325">
    <property type="entry name" value="RNA_pol_sigma_r2"/>
</dbReference>
<proteinExistence type="inferred from homology"/>
<dbReference type="InterPro" id="IPR013324">
    <property type="entry name" value="RNA_pol_sigma_r3/r4-like"/>
</dbReference>
<gene>
    <name evidence="8" type="ORF">RY831_16400</name>
</gene>
<keyword evidence="9" id="KW-1185">Reference proteome</keyword>
<sequence length="184" mass="20754">MTAPDNSMTLDADFAAGEGSDVLFRNLVAQYETRLYRFIVKHIGHGSDAEDLAQQTFVDAVRTYSSFKGESQLSTWLFGIAMNLVRNYLSRSPHRIYQFENIEDHAGLQSTQNTPEESLSQKQQLKRLDEELQALAPEMRETLLLVALEELSYEDAAIMLSIPTGTVRSRVSRARKILAERIAA</sequence>
<dbReference type="SUPFAM" id="SSF88946">
    <property type="entry name" value="Sigma2 domain of RNA polymerase sigma factors"/>
    <property type="match status" value="1"/>
</dbReference>
<reference evidence="8 9" key="1">
    <citation type="submission" date="2023-10" db="EMBL/GenBank/DDBJ databases">
        <title>Noviherbaspirillum sp. CPCC 100848 genome assembly.</title>
        <authorList>
            <person name="Li X.Y."/>
            <person name="Fang X.M."/>
        </authorList>
    </citation>
    <scope>NUCLEOTIDE SEQUENCE [LARGE SCALE GENOMIC DNA]</scope>
    <source>
        <strain evidence="8 9">CPCC 100848</strain>
    </source>
</reference>